<dbReference type="EMBL" id="JAWDGP010003742">
    <property type="protein sequence ID" value="KAK3771393.1"/>
    <property type="molecule type" value="Genomic_DNA"/>
</dbReference>
<organism evidence="2 3">
    <name type="scientific">Elysia crispata</name>
    <name type="common">lettuce slug</name>
    <dbReference type="NCBI Taxonomy" id="231223"/>
    <lineage>
        <taxon>Eukaryota</taxon>
        <taxon>Metazoa</taxon>
        <taxon>Spiralia</taxon>
        <taxon>Lophotrochozoa</taxon>
        <taxon>Mollusca</taxon>
        <taxon>Gastropoda</taxon>
        <taxon>Heterobranchia</taxon>
        <taxon>Euthyneura</taxon>
        <taxon>Panpulmonata</taxon>
        <taxon>Sacoglossa</taxon>
        <taxon>Placobranchoidea</taxon>
        <taxon>Plakobranchidae</taxon>
        <taxon>Elysia</taxon>
    </lineage>
</organism>
<feature type="signal peptide" evidence="1">
    <location>
        <begin position="1"/>
        <end position="16"/>
    </location>
</feature>
<sequence>MAKLLCIMGLPRLAVHHRVATCGCVSLGGYEWLCIVKWLRVAVHHKMATYDCVSSGGCKWLCTIRRLRLGVYRRVTCGYNSTESHQFQGVKQDHVNTDEHPLLLLTVNGPVIP</sequence>
<gene>
    <name evidence="2" type="ORF">RRG08_050444</name>
</gene>
<keyword evidence="1" id="KW-0732">Signal</keyword>
<dbReference type="Proteomes" id="UP001283361">
    <property type="component" value="Unassembled WGS sequence"/>
</dbReference>
<reference evidence="2" key="1">
    <citation type="journal article" date="2023" name="G3 (Bethesda)">
        <title>A reference genome for the long-term kleptoplast-retaining sea slug Elysia crispata morphotype clarki.</title>
        <authorList>
            <person name="Eastman K.E."/>
            <person name="Pendleton A.L."/>
            <person name="Shaikh M.A."/>
            <person name="Suttiyut T."/>
            <person name="Ogas R."/>
            <person name="Tomko P."/>
            <person name="Gavelis G."/>
            <person name="Widhalm J.R."/>
            <person name="Wisecaver J.H."/>
        </authorList>
    </citation>
    <scope>NUCLEOTIDE SEQUENCE</scope>
    <source>
        <strain evidence="2">ECLA1</strain>
    </source>
</reference>
<evidence type="ECO:0000256" key="1">
    <source>
        <dbReference type="SAM" id="SignalP"/>
    </source>
</evidence>
<evidence type="ECO:0000313" key="2">
    <source>
        <dbReference type="EMBL" id="KAK3771393.1"/>
    </source>
</evidence>
<proteinExistence type="predicted"/>
<evidence type="ECO:0000313" key="3">
    <source>
        <dbReference type="Proteomes" id="UP001283361"/>
    </source>
</evidence>
<evidence type="ECO:0008006" key="4">
    <source>
        <dbReference type="Google" id="ProtNLM"/>
    </source>
</evidence>
<keyword evidence="3" id="KW-1185">Reference proteome</keyword>
<dbReference type="AlphaFoldDB" id="A0AAE0ZLD3"/>
<feature type="chain" id="PRO_5041926612" description="Secreted protein" evidence="1">
    <location>
        <begin position="17"/>
        <end position="113"/>
    </location>
</feature>
<name>A0AAE0ZLD3_9GAST</name>
<accession>A0AAE0ZLD3</accession>
<comment type="caution">
    <text evidence="2">The sequence shown here is derived from an EMBL/GenBank/DDBJ whole genome shotgun (WGS) entry which is preliminary data.</text>
</comment>
<protein>
    <recommendedName>
        <fullName evidence="4">Secreted protein</fullName>
    </recommendedName>
</protein>